<dbReference type="SUPFAM" id="SSF55781">
    <property type="entry name" value="GAF domain-like"/>
    <property type="match status" value="1"/>
</dbReference>
<feature type="transmembrane region" description="Helical" evidence="2">
    <location>
        <begin position="113"/>
        <end position="132"/>
    </location>
</feature>
<dbReference type="Gene3D" id="3.60.40.10">
    <property type="entry name" value="PPM-type phosphatase domain"/>
    <property type="match status" value="1"/>
</dbReference>
<dbReference type="PANTHER" id="PTHR43156">
    <property type="entry name" value="STAGE II SPORULATION PROTEIN E-RELATED"/>
    <property type="match status" value="1"/>
</dbReference>
<accession>A0A832I209</accession>
<feature type="transmembrane region" description="Helical" evidence="2">
    <location>
        <begin position="139"/>
        <end position="157"/>
    </location>
</feature>
<dbReference type="SUPFAM" id="SSF81606">
    <property type="entry name" value="PP2C-like"/>
    <property type="match status" value="1"/>
</dbReference>
<feature type="transmembrane region" description="Helical" evidence="2">
    <location>
        <begin position="169"/>
        <end position="191"/>
    </location>
</feature>
<protein>
    <recommendedName>
        <fullName evidence="3">PDZ domain-containing protein</fullName>
    </recommendedName>
</protein>
<dbReference type="PANTHER" id="PTHR43156:SF2">
    <property type="entry name" value="STAGE II SPORULATION PROTEIN E"/>
    <property type="match status" value="1"/>
</dbReference>
<dbReference type="InterPro" id="IPR001932">
    <property type="entry name" value="PPM-type_phosphatase-like_dom"/>
</dbReference>
<dbReference type="InterPro" id="IPR036034">
    <property type="entry name" value="PDZ_sf"/>
</dbReference>
<sequence>MKHGWTGILLTPLLAAVAVLLAISALGLYRQPYLGAAVQGDRVAAVVPGGPAARAGLLPGDRLAAPGAPAGSARDPLAAAAPGRPLALEVERAGRRAPAWLVPEPLPAAERRMLSALLAVAAGFVLLAGLVWSERRDALSRAFVLLCLAFALLLAPLPRGGPGPADAAWRVAYALATLALPALCVHFFALFPEPPARRARRFGVVRAAWAVALSLFAATLAAEAAGPAPRAWSEALATAAAAWFAAGMGVALALFARSIAEAGSRDARRRLRVAFAGTVLGVAPLAALALVRNLAPERELPFDRWAVLLVLLVPASFAWAMVVHRVFDFRVTLRVAGAAAAVAGAGIALWFGSEALEARGARWPGARAGDVVLAALAAGAALAGPLAHRLRNRAARPGGRGAPALAAWAGALEPARGDGPREILDGACRALCEALRLDGCAALAVADGEARMAAAAGGLHPPPLSRPALRALAGRRAVVPVAESPLDADARALLARSGVRWLLPVGDAPARAVLLLGRRLSGPWLDRLEVESLERLAGRLDAALEHAALRRDASARGALARELAIAGEVQARRLPRRAPAYPTLDCAAATLSSEPVGGDYYDFVETGPREFVLAVGDAAGKGVPAALVLAGVQARFRDEARRAGSPGAVLEALNRELAGFGQPDRFMALLCARVDVRAGQLWIANAGLPPPLVRRRDGRFEEVPAGGLLLGVRPDARYEDVPVQLGPGDLVVLCTDGLTEARRGDALFGAEGVRRVLGAARVRRAPDVLDALLRAVREFSEGPLDDLTVAVLRQLTAAAPAVPRQAGLKPERAAADTTA</sequence>
<dbReference type="EMBL" id="DSQF01000003">
    <property type="protein sequence ID" value="HGZ42184.1"/>
    <property type="molecule type" value="Genomic_DNA"/>
</dbReference>
<keyword evidence="2" id="KW-0812">Transmembrane</keyword>
<proteinExistence type="predicted"/>
<feature type="transmembrane region" description="Helical" evidence="2">
    <location>
        <begin position="304"/>
        <end position="324"/>
    </location>
</feature>
<keyword evidence="1" id="KW-0378">Hydrolase</keyword>
<dbReference type="Pfam" id="PF07228">
    <property type="entry name" value="SpoIIE"/>
    <property type="match status" value="1"/>
</dbReference>
<comment type="caution">
    <text evidence="4">The sequence shown here is derived from an EMBL/GenBank/DDBJ whole genome shotgun (WGS) entry which is preliminary data.</text>
</comment>
<feature type="transmembrane region" description="Helical" evidence="2">
    <location>
        <begin position="236"/>
        <end position="259"/>
    </location>
</feature>
<keyword evidence="2" id="KW-1133">Transmembrane helix</keyword>
<dbReference type="Gene3D" id="2.30.42.10">
    <property type="match status" value="1"/>
</dbReference>
<evidence type="ECO:0000256" key="2">
    <source>
        <dbReference type="SAM" id="Phobius"/>
    </source>
</evidence>
<dbReference type="InterPro" id="IPR036457">
    <property type="entry name" value="PPM-type-like_dom_sf"/>
</dbReference>
<dbReference type="SMART" id="SM00331">
    <property type="entry name" value="PP2C_SIG"/>
    <property type="match status" value="1"/>
</dbReference>
<gene>
    <name evidence="4" type="ORF">ENR23_01945</name>
</gene>
<feature type="transmembrane region" description="Helical" evidence="2">
    <location>
        <begin position="331"/>
        <end position="351"/>
    </location>
</feature>
<evidence type="ECO:0000256" key="1">
    <source>
        <dbReference type="ARBA" id="ARBA00022801"/>
    </source>
</evidence>
<dbReference type="AlphaFoldDB" id="A0A832I209"/>
<evidence type="ECO:0000259" key="3">
    <source>
        <dbReference type="PROSITE" id="PS50106"/>
    </source>
</evidence>
<organism evidence="4">
    <name type="scientific">Eiseniibacteriota bacterium</name>
    <dbReference type="NCBI Taxonomy" id="2212470"/>
    <lineage>
        <taxon>Bacteria</taxon>
        <taxon>Candidatus Eiseniibacteriota</taxon>
    </lineage>
</organism>
<keyword evidence="2" id="KW-0472">Membrane</keyword>
<dbReference type="SUPFAM" id="SSF50156">
    <property type="entry name" value="PDZ domain-like"/>
    <property type="match status" value="1"/>
</dbReference>
<dbReference type="InterPro" id="IPR052016">
    <property type="entry name" value="Bact_Sigma-Reg"/>
</dbReference>
<feature type="transmembrane region" description="Helical" evidence="2">
    <location>
        <begin position="203"/>
        <end position="224"/>
    </location>
</feature>
<dbReference type="PROSITE" id="PS50106">
    <property type="entry name" value="PDZ"/>
    <property type="match status" value="1"/>
</dbReference>
<feature type="transmembrane region" description="Helical" evidence="2">
    <location>
        <begin position="7"/>
        <end position="29"/>
    </location>
</feature>
<dbReference type="GO" id="GO:0016791">
    <property type="term" value="F:phosphatase activity"/>
    <property type="evidence" value="ECO:0007669"/>
    <property type="project" value="TreeGrafter"/>
</dbReference>
<dbReference type="InterPro" id="IPR001478">
    <property type="entry name" value="PDZ"/>
</dbReference>
<feature type="transmembrane region" description="Helical" evidence="2">
    <location>
        <begin position="271"/>
        <end position="292"/>
    </location>
</feature>
<name>A0A832I209_UNCEI</name>
<feature type="domain" description="PDZ" evidence="3">
    <location>
        <begin position="18"/>
        <end position="63"/>
    </location>
</feature>
<reference evidence="4" key="1">
    <citation type="journal article" date="2020" name="mSystems">
        <title>Genome- and Community-Level Interaction Insights into Carbon Utilization and Element Cycling Functions of Hydrothermarchaeota in Hydrothermal Sediment.</title>
        <authorList>
            <person name="Zhou Z."/>
            <person name="Liu Y."/>
            <person name="Xu W."/>
            <person name="Pan J."/>
            <person name="Luo Z.H."/>
            <person name="Li M."/>
        </authorList>
    </citation>
    <scope>NUCLEOTIDE SEQUENCE [LARGE SCALE GENOMIC DNA]</scope>
    <source>
        <strain evidence="4">SpSt-381</strain>
    </source>
</reference>
<evidence type="ECO:0000313" key="4">
    <source>
        <dbReference type="EMBL" id="HGZ42184.1"/>
    </source>
</evidence>